<sequence>MMTIEKVKVGDRLRLLPDDQLPGDITEHALYPNSTLRIPFNWPLVVAEVKMSGGLQIVRVEGSFRGLDSRRFAPALIPLLRGDEDLERDRQALKAESA</sequence>
<dbReference type="EMBL" id="JX100810">
    <property type="protein sequence ID" value="AFU88265.1"/>
    <property type="molecule type" value="Genomic_DNA"/>
</dbReference>
<reference evidence="1 2" key="1">
    <citation type="journal article" date="2012" name="BMC Genomics">
        <title>The Caulobacter crescentus phage phiCbK: genomics of a canonical phage.</title>
        <authorList>
            <person name="Gill J.J."/>
            <person name="Berry J.D."/>
            <person name="Russell W.K."/>
            <person name="Lessor L."/>
            <person name="Escobar Garcia D.A."/>
            <person name="Hernandez D."/>
            <person name="Kane A."/>
            <person name="Keene J."/>
            <person name="Maddox M."/>
            <person name="Martin R."/>
            <person name="Mohan S."/>
            <person name="Thorn A.M."/>
            <person name="Russell D.H."/>
            <person name="Young R."/>
        </authorList>
    </citation>
    <scope>NUCLEOTIDE SEQUENCE [LARGE SCALE GENOMIC DNA]</scope>
</reference>
<evidence type="ECO:0000313" key="1">
    <source>
        <dbReference type="EMBL" id="AFU88265.1"/>
    </source>
</evidence>
<proteinExistence type="predicted"/>
<gene>
    <name evidence="1" type="ORF">CcrColossus_gp395</name>
</gene>
<name>K4JV73_9CAUD</name>
<evidence type="ECO:0000313" key="2">
    <source>
        <dbReference type="Proteomes" id="UP000000463"/>
    </source>
</evidence>
<dbReference type="KEGG" id="vg:13995323"/>
<dbReference type="Proteomes" id="UP000000463">
    <property type="component" value="Segment"/>
</dbReference>
<dbReference type="RefSeq" id="YP_006988629.1">
    <property type="nucleotide sequence ID" value="NC_019406.1"/>
</dbReference>
<dbReference type="GeneID" id="13995323"/>
<keyword evidence="2" id="KW-1185">Reference proteome</keyword>
<organism evidence="1 2">
    <name type="scientific">Caulobacter phage CcrColossus</name>
    <dbReference type="NCBI Taxonomy" id="1211640"/>
    <lineage>
        <taxon>Viruses</taxon>
        <taxon>Duplodnaviria</taxon>
        <taxon>Heunggongvirae</taxon>
        <taxon>Uroviricota</taxon>
        <taxon>Caudoviricetes</taxon>
        <taxon>Jeanschmidtviridae</taxon>
        <taxon>Colossusvirus</taxon>
        <taxon>Colossusvirus colossus</taxon>
    </lineage>
</organism>
<protein>
    <submittedName>
        <fullName evidence="1">Uncharacterized protein</fullName>
    </submittedName>
</protein>
<accession>K4JV73</accession>